<dbReference type="PANTHER" id="PTHR24373">
    <property type="entry name" value="SLIT RELATED LEUCINE-RICH REPEAT NEURONAL PROTEIN"/>
    <property type="match status" value="1"/>
</dbReference>
<dbReference type="InterPro" id="IPR003591">
    <property type="entry name" value="Leu-rich_rpt_typical-subtyp"/>
</dbReference>
<keyword evidence="1" id="KW-0433">Leucine-rich repeat</keyword>
<dbReference type="InterPro" id="IPR032675">
    <property type="entry name" value="LRR_dom_sf"/>
</dbReference>
<evidence type="ECO:0000256" key="3">
    <source>
        <dbReference type="ARBA" id="ARBA00022737"/>
    </source>
</evidence>
<dbReference type="SMART" id="SM00369">
    <property type="entry name" value="LRR_TYP"/>
    <property type="match status" value="7"/>
</dbReference>
<evidence type="ECO:0000313" key="5">
    <source>
        <dbReference type="EMBL" id="KAL1505264.1"/>
    </source>
</evidence>
<evidence type="ECO:0000256" key="4">
    <source>
        <dbReference type="SAM" id="SignalP"/>
    </source>
</evidence>
<evidence type="ECO:0008006" key="7">
    <source>
        <dbReference type="Google" id="ProtNLM"/>
    </source>
</evidence>
<organism evidence="5 6">
    <name type="scientific">Hypothenemus hampei</name>
    <name type="common">Coffee berry borer</name>
    <dbReference type="NCBI Taxonomy" id="57062"/>
    <lineage>
        <taxon>Eukaryota</taxon>
        <taxon>Metazoa</taxon>
        <taxon>Ecdysozoa</taxon>
        <taxon>Arthropoda</taxon>
        <taxon>Hexapoda</taxon>
        <taxon>Insecta</taxon>
        <taxon>Pterygota</taxon>
        <taxon>Neoptera</taxon>
        <taxon>Endopterygota</taxon>
        <taxon>Coleoptera</taxon>
        <taxon>Polyphaga</taxon>
        <taxon>Cucujiformia</taxon>
        <taxon>Curculionidae</taxon>
        <taxon>Scolytinae</taxon>
        <taxon>Hypothenemus</taxon>
    </lineage>
</organism>
<dbReference type="Pfam" id="PF13855">
    <property type="entry name" value="LRR_8"/>
    <property type="match status" value="2"/>
</dbReference>
<dbReference type="AlphaFoldDB" id="A0ABD1EX50"/>
<evidence type="ECO:0000256" key="1">
    <source>
        <dbReference type="ARBA" id="ARBA00022614"/>
    </source>
</evidence>
<dbReference type="InterPro" id="IPR001611">
    <property type="entry name" value="Leu-rich_rpt"/>
</dbReference>
<evidence type="ECO:0000313" key="6">
    <source>
        <dbReference type="Proteomes" id="UP001566132"/>
    </source>
</evidence>
<proteinExistence type="predicted"/>
<name>A0ABD1EX50_HYPHA</name>
<protein>
    <recommendedName>
        <fullName evidence="7">Insulin-like growth factor-binding protein complex acid labile subunit</fullName>
    </recommendedName>
</protein>
<keyword evidence="6" id="KW-1185">Reference proteome</keyword>
<dbReference type="Proteomes" id="UP001566132">
    <property type="component" value="Unassembled WGS sequence"/>
</dbReference>
<dbReference type="PANTHER" id="PTHR24373:SF275">
    <property type="entry name" value="TIR DOMAIN-CONTAINING PROTEIN"/>
    <property type="match status" value="1"/>
</dbReference>
<comment type="caution">
    <text evidence="5">The sequence shown here is derived from an EMBL/GenBank/DDBJ whole genome shotgun (WGS) entry which is preliminary data.</text>
</comment>
<evidence type="ECO:0000256" key="2">
    <source>
        <dbReference type="ARBA" id="ARBA00022729"/>
    </source>
</evidence>
<gene>
    <name evidence="5" type="ORF">ABEB36_004865</name>
</gene>
<accession>A0ABD1EX50</accession>
<dbReference type="PRINTS" id="PR00019">
    <property type="entry name" value="LEURICHRPT"/>
</dbReference>
<feature type="signal peptide" evidence="4">
    <location>
        <begin position="1"/>
        <end position="22"/>
    </location>
</feature>
<reference evidence="5 6" key="1">
    <citation type="submission" date="2024-05" db="EMBL/GenBank/DDBJ databases">
        <title>Genetic variation in Jamaican populations of the coffee berry borer (Hypothenemus hampei).</title>
        <authorList>
            <person name="Errbii M."/>
            <person name="Myrie A."/>
        </authorList>
    </citation>
    <scope>NUCLEOTIDE SEQUENCE [LARGE SCALE GENOMIC DNA]</scope>
    <source>
        <strain evidence="5">JA-Hopewell-2020-01-JO</strain>
        <tissue evidence="5">Whole body</tissue>
    </source>
</reference>
<dbReference type="SUPFAM" id="SSF52058">
    <property type="entry name" value="L domain-like"/>
    <property type="match status" value="1"/>
</dbReference>
<dbReference type="EMBL" id="JBDJPC010000004">
    <property type="protein sequence ID" value="KAL1505264.1"/>
    <property type="molecule type" value="Genomic_DNA"/>
</dbReference>
<dbReference type="InterPro" id="IPR050328">
    <property type="entry name" value="Dev_Immune_Receptor"/>
</dbReference>
<keyword evidence="3" id="KW-0677">Repeat</keyword>
<dbReference type="Gene3D" id="3.80.10.10">
    <property type="entry name" value="Ribonuclease Inhibitor"/>
    <property type="match status" value="3"/>
</dbReference>
<dbReference type="PROSITE" id="PS51450">
    <property type="entry name" value="LRR"/>
    <property type="match status" value="2"/>
</dbReference>
<keyword evidence="2 4" id="KW-0732">Signal</keyword>
<feature type="chain" id="PRO_5044793501" description="Insulin-like growth factor-binding protein complex acid labile subunit" evidence="4">
    <location>
        <begin position="23"/>
        <end position="363"/>
    </location>
</feature>
<sequence length="363" mass="41495">MSEEAFSLIFLFIVFGGSLCGAQECQFFNKEHLYVCEKIIDQFPNAYYSNYNLKCRDCQIENFKKDTFPYENLLRSFNLSNSGIRYVGPNSFEQFKKLQYLDLRANNIQNISVGAFKGLNELFELHLQNNLLTQVGFLKGLSSNFVNLSGNLLESLPDSAFVGSVDIFGLDLSFNKIRKMHKDSFQDINELETLDLSGNSLCHLPLGLFRSLNHLRSLNLAKNKLSRFNYGSFSGLKNLNFLNLSKNKLDFFDSTILLPMMHLTKLDLSGNGIWNFDLMELSLNVPSLRVISIEDNLFSCTLLKTTLQYFKGKAIDVENNISRYELLNINGIACIEDYISESISLDYFLTKAKEQGEHLIQYC</sequence>
<dbReference type="Pfam" id="PF13516">
    <property type="entry name" value="LRR_6"/>
    <property type="match status" value="1"/>
</dbReference>